<dbReference type="PANTHER" id="PTHR42718">
    <property type="entry name" value="MAJOR FACILITATOR SUPERFAMILY MULTIDRUG TRANSPORTER MFSC"/>
    <property type="match status" value="1"/>
</dbReference>
<dbReference type="Pfam" id="PF07690">
    <property type="entry name" value="MFS_1"/>
    <property type="match status" value="1"/>
</dbReference>
<evidence type="ECO:0000259" key="7">
    <source>
        <dbReference type="PROSITE" id="PS50850"/>
    </source>
</evidence>
<evidence type="ECO:0000256" key="3">
    <source>
        <dbReference type="ARBA" id="ARBA00022692"/>
    </source>
</evidence>
<feature type="transmembrane region" description="Helical" evidence="6">
    <location>
        <begin position="58"/>
        <end position="77"/>
    </location>
</feature>
<organism evidence="8 9">
    <name type="scientific">Eiseniibacteriota bacterium</name>
    <dbReference type="NCBI Taxonomy" id="2212470"/>
    <lineage>
        <taxon>Bacteria</taxon>
        <taxon>Candidatus Eiseniibacteriota</taxon>
    </lineage>
</organism>
<reference evidence="8" key="1">
    <citation type="submission" date="2020-07" db="EMBL/GenBank/DDBJ databases">
        <title>Huge and variable diversity of episymbiotic CPR bacteria and DPANN archaea in groundwater ecosystems.</title>
        <authorList>
            <person name="He C.Y."/>
            <person name="Keren R."/>
            <person name="Whittaker M."/>
            <person name="Farag I.F."/>
            <person name="Doudna J."/>
            <person name="Cate J.H.D."/>
            <person name="Banfield J.F."/>
        </authorList>
    </citation>
    <scope>NUCLEOTIDE SEQUENCE</scope>
    <source>
        <strain evidence="8">NC_groundwater_1813_Pr3_B-0.1um_71_17</strain>
    </source>
</reference>
<comment type="caution">
    <text evidence="8">The sequence shown here is derived from an EMBL/GenBank/DDBJ whole genome shotgun (WGS) entry which is preliminary data.</text>
</comment>
<keyword evidence="5 6" id="KW-0472">Membrane</keyword>
<feature type="transmembrane region" description="Helical" evidence="6">
    <location>
        <begin position="142"/>
        <end position="159"/>
    </location>
</feature>
<dbReference type="PROSITE" id="PS50850">
    <property type="entry name" value="MFS"/>
    <property type="match status" value="1"/>
</dbReference>
<evidence type="ECO:0000256" key="1">
    <source>
        <dbReference type="ARBA" id="ARBA00004141"/>
    </source>
</evidence>
<dbReference type="InterPro" id="IPR036259">
    <property type="entry name" value="MFS_trans_sf"/>
</dbReference>
<dbReference type="GO" id="GO:0022857">
    <property type="term" value="F:transmembrane transporter activity"/>
    <property type="evidence" value="ECO:0007669"/>
    <property type="project" value="InterPro"/>
</dbReference>
<dbReference type="AlphaFoldDB" id="A0A933SFQ0"/>
<dbReference type="GO" id="GO:0016020">
    <property type="term" value="C:membrane"/>
    <property type="evidence" value="ECO:0007669"/>
    <property type="project" value="UniProtKB-SubCell"/>
</dbReference>
<gene>
    <name evidence="8" type="ORF">HZA61_08555</name>
</gene>
<dbReference type="InterPro" id="IPR020846">
    <property type="entry name" value="MFS_dom"/>
</dbReference>
<name>A0A933SFQ0_UNCEI</name>
<keyword evidence="4 6" id="KW-1133">Transmembrane helix</keyword>
<feature type="transmembrane region" description="Helical" evidence="6">
    <location>
        <begin position="25"/>
        <end position="46"/>
    </location>
</feature>
<evidence type="ECO:0000313" key="9">
    <source>
        <dbReference type="Proteomes" id="UP000696931"/>
    </source>
</evidence>
<dbReference type="PANTHER" id="PTHR42718:SF9">
    <property type="entry name" value="MAJOR FACILITATOR SUPERFAMILY MULTIDRUG TRANSPORTER MFSC"/>
    <property type="match status" value="1"/>
</dbReference>
<sequence>MILPIAALFFAPTAGRLSDKVGARVLTTAGMAMTAAGFFVLSDVGVTPARGHMLGGMALIGAGQGLFSVPNASALLSLVPREQLGIASGLQGTTRNLGMTVGATFIGAIMAARYLVRAGRVLSSGAGTPVNRAAFAASTHDAYLVLAVVAIVATVLAAVQDRGANAA</sequence>
<dbReference type="Proteomes" id="UP000696931">
    <property type="component" value="Unassembled WGS sequence"/>
</dbReference>
<keyword evidence="2" id="KW-0813">Transport</keyword>
<proteinExistence type="predicted"/>
<dbReference type="InterPro" id="IPR011701">
    <property type="entry name" value="MFS"/>
</dbReference>
<evidence type="ECO:0000256" key="5">
    <source>
        <dbReference type="ARBA" id="ARBA00023136"/>
    </source>
</evidence>
<protein>
    <submittedName>
        <fullName evidence="8">MFS transporter</fullName>
    </submittedName>
</protein>
<evidence type="ECO:0000313" key="8">
    <source>
        <dbReference type="EMBL" id="MBI5169523.1"/>
    </source>
</evidence>
<evidence type="ECO:0000256" key="2">
    <source>
        <dbReference type="ARBA" id="ARBA00022448"/>
    </source>
</evidence>
<comment type="subcellular location">
    <subcellularLocation>
        <location evidence="1">Membrane</location>
        <topology evidence="1">Multi-pass membrane protein</topology>
    </subcellularLocation>
</comment>
<dbReference type="SUPFAM" id="SSF103473">
    <property type="entry name" value="MFS general substrate transporter"/>
    <property type="match status" value="1"/>
</dbReference>
<accession>A0A933SFQ0</accession>
<dbReference type="EMBL" id="JACRIW010000057">
    <property type="protein sequence ID" value="MBI5169523.1"/>
    <property type="molecule type" value="Genomic_DNA"/>
</dbReference>
<keyword evidence="3 6" id="KW-0812">Transmembrane</keyword>
<evidence type="ECO:0000256" key="4">
    <source>
        <dbReference type="ARBA" id="ARBA00022989"/>
    </source>
</evidence>
<evidence type="ECO:0000256" key="6">
    <source>
        <dbReference type="SAM" id="Phobius"/>
    </source>
</evidence>
<feature type="domain" description="Major facilitator superfamily (MFS) profile" evidence="7">
    <location>
        <begin position="1"/>
        <end position="165"/>
    </location>
</feature>
<feature type="transmembrane region" description="Helical" evidence="6">
    <location>
        <begin position="97"/>
        <end position="116"/>
    </location>
</feature>
<dbReference type="Gene3D" id="1.20.1250.20">
    <property type="entry name" value="MFS general substrate transporter like domains"/>
    <property type="match status" value="1"/>
</dbReference>